<dbReference type="Proteomes" id="UP000502041">
    <property type="component" value="Chromosome"/>
</dbReference>
<dbReference type="SUPFAM" id="SSF52172">
    <property type="entry name" value="CheY-like"/>
    <property type="match status" value="1"/>
</dbReference>
<keyword evidence="5" id="KW-1185">Reference proteome</keyword>
<dbReference type="SMART" id="SM00448">
    <property type="entry name" value="REC"/>
    <property type="match status" value="1"/>
</dbReference>
<dbReference type="RefSeq" id="WP_168921083.1">
    <property type="nucleotide sequence ID" value="NZ_CP051461.1"/>
</dbReference>
<dbReference type="GO" id="GO:0000160">
    <property type="term" value="P:phosphorelay signal transduction system"/>
    <property type="evidence" value="ECO:0007669"/>
    <property type="project" value="InterPro"/>
</dbReference>
<protein>
    <submittedName>
        <fullName evidence="4">Chemotaxis protein CheY</fullName>
    </submittedName>
</protein>
<evidence type="ECO:0000313" key="5">
    <source>
        <dbReference type="Proteomes" id="UP000502041"/>
    </source>
</evidence>
<dbReference type="InterPro" id="IPR011006">
    <property type="entry name" value="CheY-like_superfamily"/>
</dbReference>
<gene>
    <name evidence="4" type="primary">cheY_1</name>
    <name evidence="4" type="ORF">HC248_00436</name>
</gene>
<sequence length="125" mass="13378">MTKKTILVVDDSAVMRQINCAVLESGGYRVLLAADGASALAHARSSELDLVLTDWNMDPMDGCELTRQVRGLPDCQTIPIIVLSTISNDSSKSEARQAGANGWLCKPVEPETLLSVVSSLTESDD</sequence>
<evidence type="ECO:0000256" key="2">
    <source>
        <dbReference type="PROSITE-ProRule" id="PRU00169"/>
    </source>
</evidence>
<dbReference type="PANTHER" id="PTHR44591">
    <property type="entry name" value="STRESS RESPONSE REGULATOR PROTEIN 1"/>
    <property type="match status" value="1"/>
</dbReference>
<feature type="domain" description="Response regulatory" evidence="3">
    <location>
        <begin position="5"/>
        <end position="121"/>
    </location>
</feature>
<dbReference type="Gene3D" id="3.40.50.2300">
    <property type="match status" value="1"/>
</dbReference>
<reference evidence="4 5" key="1">
    <citation type="submission" date="2020-04" db="EMBL/GenBank/DDBJ databases">
        <title>Complete genome of a Psychrophilic, Marine, Gas Vacuolate Bacterium Polaromonas vacuolata KCTC 22033T.</title>
        <authorList>
            <person name="Hwang K."/>
            <person name="Kim K.M."/>
        </authorList>
    </citation>
    <scope>NUCLEOTIDE SEQUENCE [LARGE SCALE GENOMIC DNA]</scope>
    <source>
        <strain evidence="4 5">KCTC 22033</strain>
    </source>
</reference>
<dbReference type="PROSITE" id="PS50110">
    <property type="entry name" value="RESPONSE_REGULATORY"/>
    <property type="match status" value="1"/>
</dbReference>
<evidence type="ECO:0000313" key="4">
    <source>
        <dbReference type="EMBL" id="QJC55173.1"/>
    </source>
</evidence>
<organism evidence="4 5">
    <name type="scientific">Polaromonas vacuolata</name>
    <dbReference type="NCBI Taxonomy" id="37448"/>
    <lineage>
        <taxon>Bacteria</taxon>
        <taxon>Pseudomonadati</taxon>
        <taxon>Pseudomonadota</taxon>
        <taxon>Betaproteobacteria</taxon>
        <taxon>Burkholderiales</taxon>
        <taxon>Comamonadaceae</taxon>
        <taxon>Polaromonas</taxon>
    </lineage>
</organism>
<evidence type="ECO:0000259" key="3">
    <source>
        <dbReference type="PROSITE" id="PS50110"/>
    </source>
</evidence>
<dbReference type="KEGG" id="pvac:HC248_00436"/>
<proteinExistence type="predicted"/>
<dbReference type="PANTHER" id="PTHR44591:SF25">
    <property type="entry name" value="CHEMOTAXIS TWO-COMPONENT RESPONSE REGULATOR"/>
    <property type="match status" value="1"/>
</dbReference>
<dbReference type="EMBL" id="CP051461">
    <property type="protein sequence ID" value="QJC55173.1"/>
    <property type="molecule type" value="Genomic_DNA"/>
</dbReference>
<name>A0A6H2H5U2_9BURK</name>
<dbReference type="AlphaFoldDB" id="A0A6H2H5U2"/>
<evidence type="ECO:0000256" key="1">
    <source>
        <dbReference type="ARBA" id="ARBA00022553"/>
    </source>
</evidence>
<dbReference type="Pfam" id="PF00072">
    <property type="entry name" value="Response_reg"/>
    <property type="match status" value="1"/>
</dbReference>
<keyword evidence="1 2" id="KW-0597">Phosphoprotein</keyword>
<feature type="modified residue" description="4-aspartylphosphate" evidence="2">
    <location>
        <position position="54"/>
    </location>
</feature>
<accession>A0A6H2H5U2</accession>
<dbReference type="InterPro" id="IPR050595">
    <property type="entry name" value="Bact_response_regulator"/>
</dbReference>
<dbReference type="InterPro" id="IPR001789">
    <property type="entry name" value="Sig_transdc_resp-reg_receiver"/>
</dbReference>